<accession>K1WX23</accession>
<keyword evidence="1" id="KW-0732">Signal</keyword>
<dbReference type="OrthoDB" id="4540223at2759"/>
<sequence>MLRSKTIFAILLALSFLSNRAQGDMSLKIFERRRVIGYAIVSEDEAERINDNKLYVEESASPTQLGNGFIIVSEISKEMRGEENWYCAVQANKNKLKNIDKAYIPKSYKKRTWPEERNLWGEGEKAIVRYLWSISFVRKPFAALRFSWVKGTTNQQMQMLIPTKVVNNGGLDLSVQCFESEDELKRFSDDVVDWGDSEVWDIKGNLGIPGALSS</sequence>
<dbReference type="InterPro" id="IPR045564">
    <property type="entry name" value="DUF5910"/>
</dbReference>
<gene>
    <name evidence="2" type="ORF">MBM_04664</name>
</gene>
<organism evidence="2 3">
    <name type="scientific">Marssonina brunnea f. sp. multigermtubi (strain MB_m1)</name>
    <name type="common">Marssonina leaf spot fungus</name>
    <dbReference type="NCBI Taxonomy" id="1072389"/>
    <lineage>
        <taxon>Eukaryota</taxon>
        <taxon>Fungi</taxon>
        <taxon>Dikarya</taxon>
        <taxon>Ascomycota</taxon>
        <taxon>Pezizomycotina</taxon>
        <taxon>Leotiomycetes</taxon>
        <taxon>Helotiales</taxon>
        <taxon>Drepanopezizaceae</taxon>
        <taxon>Drepanopeziza</taxon>
    </lineage>
</organism>
<feature type="signal peptide" evidence="1">
    <location>
        <begin position="1"/>
        <end position="23"/>
    </location>
</feature>
<evidence type="ECO:0000256" key="1">
    <source>
        <dbReference type="SAM" id="SignalP"/>
    </source>
</evidence>
<proteinExistence type="predicted"/>
<protein>
    <submittedName>
        <fullName evidence="2">Uncharacterized protein</fullName>
    </submittedName>
</protein>
<evidence type="ECO:0000313" key="2">
    <source>
        <dbReference type="EMBL" id="EKD17087.1"/>
    </source>
</evidence>
<evidence type="ECO:0000313" key="3">
    <source>
        <dbReference type="Proteomes" id="UP000006753"/>
    </source>
</evidence>
<feature type="chain" id="PRO_5003854770" evidence="1">
    <location>
        <begin position="24"/>
        <end position="214"/>
    </location>
</feature>
<keyword evidence="3" id="KW-1185">Reference proteome</keyword>
<reference evidence="2 3" key="1">
    <citation type="journal article" date="2012" name="BMC Genomics">
        <title>Sequencing the genome of Marssonina brunnea reveals fungus-poplar co-evolution.</title>
        <authorList>
            <person name="Zhu S."/>
            <person name="Cao Y.-Z."/>
            <person name="Jiang C."/>
            <person name="Tan B.-Y."/>
            <person name="Wang Z."/>
            <person name="Feng S."/>
            <person name="Zhang L."/>
            <person name="Su X.-H."/>
            <person name="Brejova B."/>
            <person name="Vinar T."/>
            <person name="Xu M."/>
            <person name="Wang M.-X."/>
            <person name="Zhang S.-G."/>
            <person name="Huang M.-R."/>
            <person name="Wu R."/>
            <person name="Zhou Y."/>
        </authorList>
    </citation>
    <scope>NUCLEOTIDE SEQUENCE [LARGE SCALE GENOMIC DNA]</scope>
    <source>
        <strain evidence="2 3">MB_m1</strain>
    </source>
</reference>
<dbReference type="eggNOG" id="ENOG502SUI0">
    <property type="taxonomic scope" value="Eukaryota"/>
</dbReference>
<dbReference type="KEGG" id="mbe:MBM_04664"/>
<dbReference type="EMBL" id="JH921437">
    <property type="protein sequence ID" value="EKD17087.1"/>
    <property type="molecule type" value="Genomic_DNA"/>
</dbReference>
<dbReference type="Proteomes" id="UP000006753">
    <property type="component" value="Unassembled WGS sequence"/>
</dbReference>
<dbReference type="InParanoid" id="K1WX23"/>
<dbReference type="AlphaFoldDB" id="K1WX23"/>
<dbReference type="Pfam" id="PF19287">
    <property type="entry name" value="DUF5910"/>
    <property type="match status" value="1"/>
</dbReference>
<name>K1WX23_MARBU</name>
<dbReference type="HOGENOM" id="CLU_091777_0_1_1"/>